<name>A0AAD9TF73_9ROSI</name>
<dbReference type="PANTHER" id="PTHR47926">
    <property type="entry name" value="PENTATRICOPEPTIDE REPEAT-CONTAINING PROTEIN"/>
    <property type="match status" value="1"/>
</dbReference>
<reference evidence="3" key="1">
    <citation type="journal article" date="2023" name="Plant J.">
        <title>Genome sequences and population genomics provide insights into the demographic history, inbreeding, and mutation load of two 'living fossil' tree species of Dipteronia.</title>
        <authorList>
            <person name="Feng Y."/>
            <person name="Comes H.P."/>
            <person name="Chen J."/>
            <person name="Zhu S."/>
            <person name="Lu R."/>
            <person name="Zhang X."/>
            <person name="Li P."/>
            <person name="Qiu J."/>
            <person name="Olsen K.M."/>
            <person name="Qiu Y."/>
        </authorList>
    </citation>
    <scope>NUCLEOTIDE SEQUENCE</scope>
    <source>
        <strain evidence="3">KIB01</strain>
    </source>
</reference>
<dbReference type="NCBIfam" id="TIGR00756">
    <property type="entry name" value="PPR"/>
    <property type="match status" value="1"/>
</dbReference>
<dbReference type="Proteomes" id="UP001280121">
    <property type="component" value="Unassembled WGS sequence"/>
</dbReference>
<protein>
    <recommendedName>
        <fullName evidence="5">Pentatricopeptide repeat-containing protein</fullName>
    </recommendedName>
</protein>
<dbReference type="PANTHER" id="PTHR47926:SF533">
    <property type="entry name" value="DYW DOMAIN-CONTAINING PROTEIN"/>
    <property type="match status" value="1"/>
</dbReference>
<dbReference type="InterPro" id="IPR011990">
    <property type="entry name" value="TPR-like_helical_dom_sf"/>
</dbReference>
<dbReference type="GO" id="GO:0009451">
    <property type="term" value="P:RNA modification"/>
    <property type="evidence" value="ECO:0007669"/>
    <property type="project" value="InterPro"/>
</dbReference>
<dbReference type="InterPro" id="IPR002885">
    <property type="entry name" value="PPR_rpt"/>
</dbReference>
<sequence length="207" mass="23391">MDGARVFEPIELNLDALHHTTLKGYASNSSSDDALSFFYRMKYDDVPLVVYNFTYILKVYGDKEQHMRNKANKKFDRMPERDLVSWNTIISGSLRIEKAVHVYVMSIGLESCVNISTALIDMYSKCGSVGTAGLIFDEMGKGNVVSWNSMIAGYVEGGNPEEAIKIFQKMLDEGVEQPMLLLWKHYMFEPILVILSGKCSFISCWIG</sequence>
<gene>
    <name evidence="3" type="ORF">Ddye_029266</name>
</gene>
<dbReference type="PROSITE" id="PS51375">
    <property type="entry name" value="PPR"/>
    <property type="match status" value="1"/>
</dbReference>
<evidence type="ECO:0000256" key="2">
    <source>
        <dbReference type="PROSITE-ProRule" id="PRU00708"/>
    </source>
</evidence>
<evidence type="ECO:0008006" key="5">
    <source>
        <dbReference type="Google" id="ProtNLM"/>
    </source>
</evidence>
<dbReference type="EMBL" id="JANJYI010000009">
    <property type="protein sequence ID" value="KAK2634474.1"/>
    <property type="molecule type" value="Genomic_DNA"/>
</dbReference>
<dbReference type="AlphaFoldDB" id="A0AAD9TF73"/>
<keyword evidence="1" id="KW-0677">Repeat</keyword>
<evidence type="ECO:0000256" key="1">
    <source>
        <dbReference type="ARBA" id="ARBA00022737"/>
    </source>
</evidence>
<comment type="caution">
    <text evidence="3">The sequence shown here is derived from an EMBL/GenBank/DDBJ whole genome shotgun (WGS) entry which is preliminary data.</text>
</comment>
<feature type="repeat" description="PPR" evidence="2">
    <location>
        <begin position="143"/>
        <end position="177"/>
    </location>
</feature>
<organism evidence="3 4">
    <name type="scientific">Dipteronia dyeriana</name>
    <dbReference type="NCBI Taxonomy" id="168575"/>
    <lineage>
        <taxon>Eukaryota</taxon>
        <taxon>Viridiplantae</taxon>
        <taxon>Streptophyta</taxon>
        <taxon>Embryophyta</taxon>
        <taxon>Tracheophyta</taxon>
        <taxon>Spermatophyta</taxon>
        <taxon>Magnoliopsida</taxon>
        <taxon>eudicotyledons</taxon>
        <taxon>Gunneridae</taxon>
        <taxon>Pentapetalae</taxon>
        <taxon>rosids</taxon>
        <taxon>malvids</taxon>
        <taxon>Sapindales</taxon>
        <taxon>Sapindaceae</taxon>
        <taxon>Hippocastanoideae</taxon>
        <taxon>Acereae</taxon>
        <taxon>Dipteronia</taxon>
    </lineage>
</organism>
<proteinExistence type="predicted"/>
<dbReference type="FunFam" id="1.25.40.10:FF:000285">
    <property type="entry name" value="Pentatricopeptide repeat-containing protein, chloroplastic"/>
    <property type="match status" value="1"/>
</dbReference>
<dbReference type="Pfam" id="PF01535">
    <property type="entry name" value="PPR"/>
    <property type="match status" value="3"/>
</dbReference>
<dbReference type="InterPro" id="IPR046960">
    <property type="entry name" value="PPR_At4g14850-like_plant"/>
</dbReference>
<keyword evidence="4" id="KW-1185">Reference proteome</keyword>
<evidence type="ECO:0000313" key="4">
    <source>
        <dbReference type="Proteomes" id="UP001280121"/>
    </source>
</evidence>
<dbReference type="Gene3D" id="1.25.40.10">
    <property type="entry name" value="Tetratricopeptide repeat domain"/>
    <property type="match status" value="1"/>
</dbReference>
<accession>A0AAD9TF73</accession>
<dbReference type="GO" id="GO:0003723">
    <property type="term" value="F:RNA binding"/>
    <property type="evidence" value="ECO:0007669"/>
    <property type="project" value="InterPro"/>
</dbReference>
<evidence type="ECO:0000313" key="3">
    <source>
        <dbReference type="EMBL" id="KAK2634474.1"/>
    </source>
</evidence>